<organism evidence="12 13">
    <name type="scientific">Kroppenstedtia pulmonis</name>
    <dbReference type="NCBI Taxonomy" id="1380685"/>
    <lineage>
        <taxon>Bacteria</taxon>
        <taxon>Bacillati</taxon>
        <taxon>Bacillota</taxon>
        <taxon>Bacilli</taxon>
        <taxon>Bacillales</taxon>
        <taxon>Thermoactinomycetaceae</taxon>
        <taxon>Kroppenstedtia</taxon>
    </lineage>
</organism>
<evidence type="ECO:0000256" key="8">
    <source>
        <dbReference type="ARBA" id="ARBA00022840"/>
    </source>
</evidence>
<dbReference type="EC" id="2.7.13.3" evidence="3"/>
<reference evidence="12 13" key="1">
    <citation type="submission" date="2020-01" db="EMBL/GenBank/DDBJ databases">
        <authorList>
            <person name="Gulvik C.A."/>
            <person name="Batra D.G."/>
        </authorList>
    </citation>
    <scope>NUCLEOTIDE SEQUENCE [LARGE SCALE GENOMIC DNA]</scope>
    <source>
        <strain evidence="12 13">W9323</strain>
    </source>
</reference>
<dbReference type="Gene3D" id="3.30.565.10">
    <property type="entry name" value="Histidine kinase-like ATPase, C-terminal domain"/>
    <property type="match status" value="1"/>
</dbReference>
<dbReference type="RefSeq" id="WP_173221530.1">
    <property type="nucleotide sequence ID" value="NZ_CP048104.1"/>
</dbReference>
<accession>A0A7D4BJ58</accession>
<dbReference type="Gene3D" id="1.10.287.130">
    <property type="match status" value="1"/>
</dbReference>
<keyword evidence="10" id="KW-0812">Transmembrane</keyword>
<evidence type="ECO:0000313" key="12">
    <source>
        <dbReference type="EMBL" id="QKG84130.1"/>
    </source>
</evidence>
<evidence type="ECO:0000256" key="4">
    <source>
        <dbReference type="ARBA" id="ARBA00022553"/>
    </source>
</evidence>
<dbReference type="GO" id="GO:0004721">
    <property type="term" value="F:phosphoprotein phosphatase activity"/>
    <property type="evidence" value="ECO:0007669"/>
    <property type="project" value="TreeGrafter"/>
</dbReference>
<keyword evidence="9" id="KW-0902">Two-component regulatory system</keyword>
<sequence>MTLRYKLLLSLGLHYSFILFLTAGLAWYGGQVGEVEGVHPWIILLGVVWLFGLGILYILIFSLTERLQALVFQVEEMVFNPSVRTLGMTGFDEVGKLGRSVESLRRQQIRGEKEQSRLVADVAHELRTPLTLFRSELETLQNQPEGLRQEQLLPLLDETLRMTRLVQDLQQLSMAETGRLTLKKEWIPVSSLVENILPILVVEAAASEIQLINQLDVKEDIYVDKERIKQVLINLLGNALRYTPPGGCVQITGEGKNDRIRIHIQDDGPGIPPEHLPYLFQRFYRVDGSRNRETGGTGLGLAIAKELVEAHEGQLTVNSHLGRGTVFIIELPVFPLS</sequence>
<keyword evidence="10" id="KW-1133">Transmembrane helix</keyword>
<keyword evidence="8" id="KW-0067">ATP-binding</keyword>
<dbReference type="PANTHER" id="PTHR45453">
    <property type="entry name" value="PHOSPHATE REGULON SENSOR PROTEIN PHOR"/>
    <property type="match status" value="1"/>
</dbReference>
<proteinExistence type="predicted"/>
<dbReference type="InterPro" id="IPR003594">
    <property type="entry name" value="HATPase_dom"/>
</dbReference>
<feature type="transmembrane region" description="Helical" evidence="10">
    <location>
        <begin position="41"/>
        <end position="63"/>
    </location>
</feature>
<dbReference type="SUPFAM" id="SSF55874">
    <property type="entry name" value="ATPase domain of HSP90 chaperone/DNA topoisomerase II/histidine kinase"/>
    <property type="match status" value="1"/>
</dbReference>
<evidence type="ECO:0000256" key="7">
    <source>
        <dbReference type="ARBA" id="ARBA00022777"/>
    </source>
</evidence>
<keyword evidence="5" id="KW-0808">Transferase</keyword>
<dbReference type="GO" id="GO:0005886">
    <property type="term" value="C:plasma membrane"/>
    <property type="evidence" value="ECO:0007669"/>
    <property type="project" value="UniProtKB-SubCell"/>
</dbReference>
<name>A0A7D4BJ58_9BACL</name>
<gene>
    <name evidence="12" type="ORF">GXN76_06330</name>
</gene>
<dbReference type="GO" id="GO:0000155">
    <property type="term" value="F:phosphorelay sensor kinase activity"/>
    <property type="evidence" value="ECO:0007669"/>
    <property type="project" value="InterPro"/>
</dbReference>
<dbReference type="GO" id="GO:0005524">
    <property type="term" value="F:ATP binding"/>
    <property type="evidence" value="ECO:0007669"/>
    <property type="project" value="UniProtKB-KW"/>
</dbReference>
<dbReference type="CDD" id="cd00082">
    <property type="entry name" value="HisKA"/>
    <property type="match status" value="1"/>
</dbReference>
<evidence type="ECO:0000259" key="11">
    <source>
        <dbReference type="PROSITE" id="PS50109"/>
    </source>
</evidence>
<dbReference type="Pfam" id="PF02518">
    <property type="entry name" value="HATPase_c"/>
    <property type="match status" value="1"/>
</dbReference>
<dbReference type="GO" id="GO:0016036">
    <property type="term" value="P:cellular response to phosphate starvation"/>
    <property type="evidence" value="ECO:0007669"/>
    <property type="project" value="TreeGrafter"/>
</dbReference>
<dbReference type="InterPro" id="IPR005467">
    <property type="entry name" value="His_kinase_dom"/>
</dbReference>
<evidence type="ECO:0000313" key="13">
    <source>
        <dbReference type="Proteomes" id="UP000503088"/>
    </source>
</evidence>
<dbReference type="PANTHER" id="PTHR45453:SF1">
    <property type="entry name" value="PHOSPHATE REGULON SENSOR PROTEIN PHOR"/>
    <property type="match status" value="1"/>
</dbReference>
<dbReference type="FunFam" id="3.30.565.10:FF:000006">
    <property type="entry name" value="Sensor histidine kinase WalK"/>
    <property type="match status" value="1"/>
</dbReference>
<feature type="domain" description="Histidine kinase" evidence="11">
    <location>
        <begin position="121"/>
        <end position="335"/>
    </location>
</feature>
<dbReference type="InterPro" id="IPR003661">
    <property type="entry name" value="HisK_dim/P_dom"/>
</dbReference>
<evidence type="ECO:0000256" key="10">
    <source>
        <dbReference type="SAM" id="Phobius"/>
    </source>
</evidence>
<keyword evidence="10" id="KW-0472">Membrane</keyword>
<keyword evidence="4" id="KW-0597">Phosphoprotein</keyword>
<dbReference type="InterPro" id="IPR036890">
    <property type="entry name" value="HATPase_C_sf"/>
</dbReference>
<dbReference type="PRINTS" id="PR00344">
    <property type="entry name" value="BCTRLSENSOR"/>
</dbReference>
<evidence type="ECO:0000256" key="1">
    <source>
        <dbReference type="ARBA" id="ARBA00000085"/>
    </source>
</evidence>
<evidence type="ECO:0000256" key="5">
    <source>
        <dbReference type="ARBA" id="ARBA00022679"/>
    </source>
</evidence>
<dbReference type="PROSITE" id="PS50109">
    <property type="entry name" value="HIS_KIN"/>
    <property type="match status" value="1"/>
</dbReference>
<evidence type="ECO:0000256" key="3">
    <source>
        <dbReference type="ARBA" id="ARBA00012438"/>
    </source>
</evidence>
<evidence type="ECO:0000256" key="9">
    <source>
        <dbReference type="ARBA" id="ARBA00023012"/>
    </source>
</evidence>
<keyword evidence="7 12" id="KW-0418">Kinase</keyword>
<dbReference type="InterPro" id="IPR004358">
    <property type="entry name" value="Sig_transdc_His_kin-like_C"/>
</dbReference>
<dbReference type="SMART" id="SM00387">
    <property type="entry name" value="HATPase_c"/>
    <property type="match status" value="1"/>
</dbReference>
<comment type="subcellular location">
    <subcellularLocation>
        <location evidence="2">Cell membrane</location>
        <topology evidence="2">Multi-pass membrane protein</topology>
    </subcellularLocation>
</comment>
<dbReference type="SUPFAM" id="SSF47384">
    <property type="entry name" value="Homodimeric domain of signal transducing histidine kinase"/>
    <property type="match status" value="1"/>
</dbReference>
<dbReference type="InterPro" id="IPR050351">
    <property type="entry name" value="BphY/WalK/GraS-like"/>
</dbReference>
<dbReference type="AlphaFoldDB" id="A0A7D4BJ58"/>
<evidence type="ECO:0000256" key="2">
    <source>
        <dbReference type="ARBA" id="ARBA00004651"/>
    </source>
</evidence>
<dbReference type="Pfam" id="PF00512">
    <property type="entry name" value="HisKA"/>
    <property type="match status" value="1"/>
</dbReference>
<keyword evidence="6" id="KW-0547">Nucleotide-binding</keyword>
<dbReference type="SMART" id="SM00388">
    <property type="entry name" value="HisKA"/>
    <property type="match status" value="1"/>
</dbReference>
<protein>
    <recommendedName>
        <fullName evidence="3">histidine kinase</fullName>
        <ecNumber evidence="3">2.7.13.3</ecNumber>
    </recommendedName>
</protein>
<dbReference type="Proteomes" id="UP000503088">
    <property type="component" value="Chromosome"/>
</dbReference>
<dbReference type="EMBL" id="CP048104">
    <property type="protein sequence ID" value="QKG84130.1"/>
    <property type="molecule type" value="Genomic_DNA"/>
</dbReference>
<keyword evidence="13" id="KW-1185">Reference proteome</keyword>
<dbReference type="CDD" id="cd00075">
    <property type="entry name" value="HATPase"/>
    <property type="match status" value="1"/>
</dbReference>
<feature type="transmembrane region" description="Helical" evidence="10">
    <location>
        <begin position="7"/>
        <end position="29"/>
    </location>
</feature>
<dbReference type="InterPro" id="IPR036097">
    <property type="entry name" value="HisK_dim/P_sf"/>
</dbReference>
<dbReference type="KEGG" id="kpul:GXN76_06330"/>
<comment type="catalytic activity">
    <reaction evidence="1">
        <text>ATP + protein L-histidine = ADP + protein N-phospho-L-histidine.</text>
        <dbReference type="EC" id="2.7.13.3"/>
    </reaction>
</comment>
<evidence type="ECO:0000256" key="6">
    <source>
        <dbReference type="ARBA" id="ARBA00022741"/>
    </source>
</evidence>